<evidence type="ECO:0000256" key="9">
    <source>
        <dbReference type="PIRSR" id="PIRSR605502-1"/>
    </source>
</evidence>
<feature type="compositionally biased region" description="Low complexity" evidence="11">
    <location>
        <begin position="78"/>
        <end position="92"/>
    </location>
</feature>
<comment type="caution">
    <text evidence="13">The sequence shown here is derived from an EMBL/GenBank/DDBJ whole genome shotgun (WGS) entry which is preliminary data.</text>
</comment>
<evidence type="ECO:0000256" key="2">
    <source>
        <dbReference type="ARBA" id="ARBA00010702"/>
    </source>
</evidence>
<gene>
    <name evidence="13" type="ORF">JXQ802_LOCUS36015</name>
    <name evidence="12" type="ORF">PYM288_LOCUS23230</name>
</gene>
<organism evidence="13 14">
    <name type="scientific">Rotaria sordida</name>
    <dbReference type="NCBI Taxonomy" id="392033"/>
    <lineage>
        <taxon>Eukaryota</taxon>
        <taxon>Metazoa</taxon>
        <taxon>Spiralia</taxon>
        <taxon>Gnathifera</taxon>
        <taxon>Rotifera</taxon>
        <taxon>Eurotatoria</taxon>
        <taxon>Bdelloidea</taxon>
        <taxon>Philodinida</taxon>
        <taxon>Philodinidae</taxon>
        <taxon>Rotaria</taxon>
    </lineage>
</organism>
<keyword evidence="9" id="KW-0479">Metal-binding</keyword>
<dbReference type="PROSITE" id="PS51996">
    <property type="entry name" value="TR_MART"/>
    <property type="match status" value="1"/>
</dbReference>
<keyword evidence="6" id="KW-0378">Hydrolase</keyword>
<protein>
    <recommendedName>
        <fullName evidence="10">NAD(P)(+)--arginine ADP-ribosyltransferase</fullName>
        <ecNumber evidence="10">2.4.2.31</ecNumber>
    </recommendedName>
    <alternativeName>
        <fullName evidence="10">Mono(ADP-ribosyl)transferase</fullName>
    </alternativeName>
</protein>
<comment type="cofactor">
    <cofactor evidence="9">
        <name>Mg(2+)</name>
        <dbReference type="ChEBI" id="CHEBI:18420"/>
    </cofactor>
    <text evidence="9">Binds 2 magnesium ions per subunit.</text>
</comment>
<proteinExistence type="inferred from homology"/>
<dbReference type="EMBL" id="CAJNOL010001819">
    <property type="protein sequence ID" value="CAF1423756.1"/>
    <property type="molecule type" value="Genomic_DNA"/>
</dbReference>
<feature type="binding site" evidence="9">
    <location>
        <position position="559"/>
    </location>
    <ligand>
        <name>Mg(2+)</name>
        <dbReference type="ChEBI" id="CHEBI:18420"/>
        <label>1</label>
    </ligand>
</feature>
<sequence>MATNNAFHRFIQIEWEDKKVLPIDGLKTNEDLLRITQALQQGVGQYPNKSKIFLVELEEIADKKQEKIAQVAPQPQASSNINYPNSSSANSNYHADQTSFSRKPTDKYNEITPSPKSKYDDYQDVTDERSKLQETIVKKHDEVAQVTSKSETSLYANRNSSSSSVSKHETNQIPSTRSADNYHETKSSSKSKHDDNQNDVDTSSGDICTLIIRLTDVDCENKASKSIEGYQNKSIATLEEALNPIKNIIPQLDDYIRRAKKRAHTTSSNVLTVDESAAIYLYTMQLNDQCFSRMLNRALRCEDQTDLKKYWFSYLGLICSALTKLPSVKGHVYQGVTSKTEKKYPKNEIITWWGITSCTQTPDNIVSSLSDEKLTLLNIKILNGKDISAYSCNSNETEIILLPGTRLRVNDMLYNTNFNIDEIDLEEIDDETLQSETIRQKTKHRISKDGSFGFGLARSSHQSCTFKTDKTWLECRFKDREGTTILKPDECEEYLTDPPEKIDKHILDRIKGSMFGLVLGDALGAHVEFRPHSYMLANQVTDLRGGGTWGLEKGQFTDDGSMALCLANSLVARRGFEPYDQLVRYKWWFRHGYMSSTGNCFDIGESTRKALRTFEDRQKEFAEKYNIPLEEIDFLSDKQLLKDFPMYCSSDGAAGNGVLMRLAPVPLFFYRSPEVAVRFSGISGEITHGDKKAVDACRYYGALIVATMGNIDKNKLLSEEYYSSKIKELFRNDPLDVEIANIAKGSFKKEKGYDAGIRGKGYVVNSLEAALWAFWSTHSFEEGARAAVNLGDDTDTTAAIYGQLAGAHYGYEKLPQEWVNCVYSKRFIECLCKWIAYEGSQLGFNN</sequence>
<feature type="compositionally biased region" description="Polar residues" evidence="11">
    <location>
        <begin position="93"/>
        <end position="102"/>
    </location>
</feature>
<dbReference type="InterPro" id="IPR050792">
    <property type="entry name" value="ADP-ribosylglycohydrolase"/>
</dbReference>
<evidence type="ECO:0000313" key="12">
    <source>
        <dbReference type="EMBL" id="CAF1170170.1"/>
    </source>
</evidence>
<dbReference type="GO" id="GO:0046872">
    <property type="term" value="F:metal ion binding"/>
    <property type="evidence" value="ECO:0007669"/>
    <property type="project" value="UniProtKB-KW"/>
</dbReference>
<dbReference type="SUPFAM" id="SSF56399">
    <property type="entry name" value="ADP-ribosylation"/>
    <property type="match status" value="1"/>
</dbReference>
<keyword evidence="4 10" id="KW-0808">Transferase</keyword>
<evidence type="ECO:0000256" key="1">
    <source>
        <dbReference type="ARBA" id="ARBA00009558"/>
    </source>
</evidence>
<evidence type="ECO:0000256" key="5">
    <source>
        <dbReference type="ARBA" id="ARBA00022695"/>
    </source>
</evidence>
<feature type="compositionally biased region" description="Basic and acidic residues" evidence="11">
    <location>
        <begin position="180"/>
        <end position="196"/>
    </location>
</feature>
<dbReference type="PANTHER" id="PTHR16222:SF24">
    <property type="entry name" value="ADP-RIBOSYLHYDROLASE ARH3"/>
    <property type="match status" value="1"/>
</dbReference>
<feature type="binding site" evidence="9">
    <location>
        <position position="557"/>
    </location>
    <ligand>
        <name>Mg(2+)</name>
        <dbReference type="ChEBI" id="CHEBI:18420"/>
        <label>1</label>
    </ligand>
</feature>
<evidence type="ECO:0000256" key="6">
    <source>
        <dbReference type="ARBA" id="ARBA00022801"/>
    </source>
</evidence>
<keyword evidence="14" id="KW-1185">Reference proteome</keyword>
<dbReference type="AlphaFoldDB" id="A0A815MSG5"/>
<evidence type="ECO:0000313" key="14">
    <source>
        <dbReference type="Proteomes" id="UP000663870"/>
    </source>
</evidence>
<evidence type="ECO:0000256" key="11">
    <source>
        <dbReference type="SAM" id="MobiDB-lite"/>
    </source>
</evidence>
<dbReference type="Pfam" id="PF03747">
    <property type="entry name" value="ADP_ribosyl_GH"/>
    <property type="match status" value="1"/>
</dbReference>
<comment type="catalytic activity">
    <reaction evidence="8">
        <text>alpha-NAD(+) + H2O = ADP-D-ribose + nicotinamide + H(+)</text>
        <dbReference type="Rhea" id="RHEA:68792"/>
        <dbReference type="ChEBI" id="CHEBI:15377"/>
        <dbReference type="ChEBI" id="CHEBI:15378"/>
        <dbReference type="ChEBI" id="CHEBI:17154"/>
        <dbReference type="ChEBI" id="CHEBI:57967"/>
        <dbReference type="ChEBI" id="CHEBI:77017"/>
    </reaction>
</comment>
<keyword evidence="9" id="KW-0460">Magnesium</keyword>
<keyword evidence="10" id="KW-0520">NAD</keyword>
<dbReference type="GO" id="GO:0106274">
    <property type="term" value="F:NAD+-protein-arginine ADP-ribosyltransferase activity"/>
    <property type="evidence" value="ECO:0007669"/>
    <property type="project" value="UniProtKB-EC"/>
</dbReference>
<dbReference type="InterPro" id="IPR000768">
    <property type="entry name" value="ART"/>
</dbReference>
<feature type="binding site" evidence="9">
    <location>
        <position position="796"/>
    </location>
    <ligand>
        <name>Mg(2+)</name>
        <dbReference type="ChEBI" id="CHEBI:18420"/>
        <label>1</label>
    </ligand>
</feature>
<comment type="similarity">
    <text evidence="1 10">Belongs to the Arg-specific ADP-ribosyltransferase family.</text>
</comment>
<keyword evidence="10" id="KW-0521">NADP</keyword>
<dbReference type="Proteomes" id="UP000663870">
    <property type="component" value="Unassembled WGS sequence"/>
</dbReference>
<dbReference type="Proteomes" id="UP000663854">
    <property type="component" value="Unassembled WGS sequence"/>
</dbReference>
<dbReference type="Pfam" id="PF01129">
    <property type="entry name" value="ART"/>
    <property type="match status" value="1"/>
</dbReference>
<accession>A0A815MSG5</accession>
<evidence type="ECO:0000256" key="3">
    <source>
        <dbReference type="ARBA" id="ARBA00022676"/>
    </source>
</evidence>
<dbReference type="Gene3D" id="3.90.176.10">
    <property type="entry name" value="Toxin ADP-ribosyltransferase, Chain A, domain 1"/>
    <property type="match status" value="1"/>
</dbReference>
<keyword evidence="3 10" id="KW-0328">Glycosyltransferase</keyword>
<dbReference type="GO" id="GO:0016779">
    <property type="term" value="F:nucleotidyltransferase activity"/>
    <property type="evidence" value="ECO:0007669"/>
    <property type="project" value="UniProtKB-KW"/>
</dbReference>
<keyword evidence="5" id="KW-0548">Nucleotidyltransferase</keyword>
<dbReference type="GO" id="GO:0016787">
    <property type="term" value="F:hydrolase activity"/>
    <property type="evidence" value="ECO:0007669"/>
    <property type="project" value="UniProtKB-KW"/>
</dbReference>
<dbReference type="InterPro" id="IPR036705">
    <property type="entry name" value="Ribosyl_crysJ1_sf"/>
</dbReference>
<comment type="catalytic activity">
    <reaction evidence="7 10">
        <text>L-arginyl-[protein] + NAD(+) = N(omega)-(ADP-D-ribosyl)-L-arginyl-[protein] + nicotinamide + H(+)</text>
        <dbReference type="Rhea" id="RHEA:19149"/>
        <dbReference type="Rhea" id="RHEA-COMP:10532"/>
        <dbReference type="Rhea" id="RHEA-COMP:15087"/>
        <dbReference type="ChEBI" id="CHEBI:15378"/>
        <dbReference type="ChEBI" id="CHEBI:17154"/>
        <dbReference type="ChEBI" id="CHEBI:29965"/>
        <dbReference type="ChEBI" id="CHEBI:57540"/>
        <dbReference type="ChEBI" id="CHEBI:142554"/>
        <dbReference type="EC" id="2.4.2.31"/>
    </reaction>
</comment>
<evidence type="ECO:0000256" key="7">
    <source>
        <dbReference type="ARBA" id="ARBA00047597"/>
    </source>
</evidence>
<feature type="compositionally biased region" description="Polar residues" evidence="11">
    <location>
        <begin position="145"/>
        <end position="159"/>
    </location>
</feature>
<feature type="region of interest" description="Disordered" evidence="11">
    <location>
        <begin position="141"/>
        <end position="201"/>
    </location>
</feature>
<feature type="compositionally biased region" description="Basic and acidic residues" evidence="11">
    <location>
        <begin position="117"/>
        <end position="126"/>
    </location>
</feature>
<feature type="binding site" evidence="9">
    <location>
        <position position="558"/>
    </location>
    <ligand>
        <name>Mg(2+)</name>
        <dbReference type="ChEBI" id="CHEBI:18420"/>
        <label>1</label>
    </ligand>
</feature>
<dbReference type="EMBL" id="CAJNOH010001059">
    <property type="protein sequence ID" value="CAF1170170.1"/>
    <property type="molecule type" value="Genomic_DNA"/>
</dbReference>
<feature type="binding site" evidence="9">
    <location>
        <position position="795"/>
    </location>
    <ligand>
        <name>Mg(2+)</name>
        <dbReference type="ChEBI" id="CHEBI:18420"/>
        <label>1</label>
    </ligand>
</feature>
<dbReference type="PANTHER" id="PTHR16222">
    <property type="entry name" value="ADP-RIBOSYLGLYCOHYDROLASE"/>
    <property type="match status" value="1"/>
</dbReference>
<feature type="region of interest" description="Disordered" evidence="11">
    <location>
        <begin position="67"/>
        <end position="126"/>
    </location>
</feature>
<dbReference type="EC" id="2.4.2.31" evidence="10"/>
<reference evidence="13" key="1">
    <citation type="submission" date="2021-02" db="EMBL/GenBank/DDBJ databases">
        <authorList>
            <person name="Nowell W R."/>
        </authorList>
    </citation>
    <scope>NUCLEOTIDE SEQUENCE</scope>
</reference>
<dbReference type="Gene3D" id="1.10.4080.10">
    <property type="entry name" value="ADP-ribosylation/Crystallin J1"/>
    <property type="match status" value="1"/>
</dbReference>
<evidence type="ECO:0000256" key="10">
    <source>
        <dbReference type="RuleBase" id="RU361228"/>
    </source>
</evidence>
<comment type="similarity">
    <text evidence="2">Belongs to the ADP-ribosylglycohydrolase family.</text>
</comment>
<name>A0A815MSG5_9BILA</name>
<feature type="binding site" evidence="9">
    <location>
        <position position="793"/>
    </location>
    <ligand>
        <name>Mg(2+)</name>
        <dbReference type="ChEBI" id="CHEBI:18420"/>
        <label>1</label>
    </ligand>
</feature>
<dbReference type="SUPFAM" id="SSF101478">
    <property type="entry name" value="ADP-ribosylglycohydrolase"/>
    <property type="match status" value="1"/>
</dbReference>
<evidence type="ECO:0000256" key="8">
    <source>
        <dbReference type="ARBA" id="ARBA00049015"/>
    </source>
</evidence>
<evidence type="ECO:0000313" key="13">
    <source>
        <dbReference type="EMBL" id="CAF1423756.1"/>
    </source>
</evidence>
<dbReference type="InterPro" id="IPR005502">
    <property type="entry name" value="Ribosyl_crysJ1"/>
</dbReference>
<evidence type="ECO:0000256" key="4">
    <source>
        <dbReference type="ARBA" id="ARBA00022679"/>
    </source>
</evidence>